<sequence length="258" mass="27346">MTSLPLPFLRRTPDGVAEPINRAIAIERPIAIEFNGIGYAVMMATPADLHDFAFGFALSERLVDSAASILDVDVHSIAAGEVVRVTLDPSCGARLLERVRHRVSESSCGLCGIENLEQALRPLPRVTSTSAADEAAIFRALAGLRAQQPLNRATGAVHAAAFCSADGTVRLVREDVGRHNGFDKLIGAMAREGLGWDGGFAVLSSRCSYELVEKAALADCPLLVTISAATDLAIARAREAGLRLIMLARADAMLAVTE</sequence>
<feature type="active site" description="Cysteine persulfide intermediate" evidence="3">
    <location>
        <position position="108"/>
    </location>
</feature>
<dbReference type="Gene3D" id="3.10.20.10">
    <property type="match status" value="1"/>
</dbReference>
<keyword evidence="2 3" id="KW-0501">Molybdenum cofactor biosynthesis</keyword>
<comment type="caution">
    <text evidence="3">Lacks conserved residue(s) required for the propagation of feature annotation.</text>
</comment>
<comment type="subcellular location">
    <subcellularLocation>
        <location evidence="3">Cytoplasm</location>
    </subcellularLocation>
</comment>
<keyword evidence="1 3" id="KW-0963">Cytoplasm</keyword>
<dbReference type="PANTHER" id="PTHR30592:SF1">
    <property type="entry name" value="SULFUR CARRIER PROTEIN FDHD"/>
    <property type="match status" value="1"/>
</dbReference>
<dbReference type="InterPro" id="IPR016193">
    <property type="entry name" value="Cytidine_deaminase-like"/>
</dbReference>
<evidence type="ECO:0000256" key="2">
    <source>
        <dbReference type="ARBA" id="ARBA00023150"/>
    </source>
</evidence>
<dbReference type="RefSeq" id="WP_345863634.1">
    <property type="nucleotide sequence ID" value="NZ_JBDIMF010000001.1"/>
</dbReference>
<dbReference type="SUPFAM" id="SSF53927">
    <property type="entry name" value="Cytidine deaminase-like"/>
    <property type="match status" value="1"/>
</dbReference>
<dbReference type="PANTHER" id="PTHR30592">
    <property type="entry name" value="FORMATE DEHYDROGENASE"/>
    <property type="match status" value="1"/>
</dbReference>
<dbReference type="InterPro" id="IPR003786">
    <property type="entry name" value="FdhD"/>
</dbReference>
<gene>
    <name evidence="3 4" type="primary">fdhD</name>
    <name evidence="4" type="ORF">ABC969_05945</name>
</gene>
<dbReference type="EMBL" id="JBDIMF010000001">
    <property type="protein sequence ID" value="MEN2785964.1"/>
    <property type="molecule type" value="Genomic_DNA"/>
</dbReference>
<keyword evidence="5" id="KW-1185">Reference proteome</keyword>
<evidence type="ECO:0000313" key="4">
    <source>
        <dbReference type="EMBL" id="MEN2785964.1"/>
    </source>
</evidence>
<evidence type="ECO:0000256" key="1">
    <source>
        <dbReference type="ARBA" id="ARBA00022490"/>
    </source>
</evidence>
<reference evidence="4 5" key="1">
    <citation type="submission" date="2024-05" db="EMBL/GenBank/DDBJ databases">
        <authorList>
            <person name="Liu Q."/>
            <person name="Xin Y.-H."/>
        </authorList>
    </citation>
    <scope>NUCLEOTIDE SEQUENCE [LARGE SCALE GENOMIC DNA]</scope>
    <source>
        <strain evidence="4 5">CGMCC 1.15349</strain>
    </source>
</reference>
<dbReference type="PIRSF" id="PIRSF015626">
    <property type="entry name" value="FdhD"/>
    <property type="match status" value="1"/>
</dbReference>
<comment type="caution">
    <text evidence="4">The sequence shown here is derived from an EMBL/GenBank/DDBJ whole genome shotgun (WGS) entry which is preliminary data.</text>
</comment>
<dbReference type="HAMAP" id="MF_00187">
    <property type="entry name" value="FdhD"/>
    <property type="match status" value="1"/>
</dbReference>
<protein>
    <recommendedName>
        <fullName evidence="3">Sulfur carrier protein FdhD</fullName>
    </recommendedName>
</protein>
<proteinExistence type="inferred from homology"/>
<evidence type="ECO:0000256" key="3">
    <source>
        <dbReference type="HAMAP-Rule" id="MF_00187"/>
    </source>
</evidence>
<organism evidence="4 5">
    <name type="scientific">Sphingomonas qilianensis</name>
    <dbReference type="NCBI Taxonomy" id="1736690"/>
    <lineage>
        <taxon>Bacteria</taxon>
        <taxon>Pseudomonadati</taxon>
        <taxon>Pseudomonadota</taxon>
        <taxon>Alphaproteobacteria</taxon>
        <taxon>Sphingomonadales</taxon>
        <taxon>Sphingomonadaceae</taxon>
        <taxon>Sphingomonas</taxon>
    </lineage>
</organism>
<dbReference type="NCBIfam" id="TIGR00129">
    <property type="entry name" value="fdhD_narQ"/>
    <property type="match status" value="1"/>
</dbReference>
<dbReference type="Pfam" id="PF02634">
    <property type="entry name" value="FdhD-NarQ"/>
    <property type="match status" value="1"/>
</dbReference>
<evidence type="ECO:0000313" key="5">
    <source>
        <dbReference type="Proteomes" id="UP001404104"/>
    </source>
</evidence>
<name>A0ABU9XQ70_9SPHN</name>
<dbReference type="Gene3D" id="3.40.140.10">
    <property type="entry name" value="Cytidine Deaminase, domain 2"/>
    <property type="match status" value="1"/>
</dbReference>
<comment type="function">
    <text evidence="3">Required for formate dehydrogenase (FDH) activity. Acts as a sulfur carrier protein that transfers sulfur from IscS to the molybdenum cofactor prior to its insertion into FDH.</text>
</comment>
<dbReference type="Proteomes" id="UP001404104">
    <property type="component" value="Unassembled WGS sequence"/>
</dbReference>
<accession>A0ABU9XQ70</accession>
<comment type="similarity">
    <text evidence="3">Belongs to the FdhD family.</text>
</comment>